<organism evidence="2 3">
    <name type="scientific">Rhodocyclus tenuis</name>
    <name type="common">Rhodospirillum tenue</name>
    <dbReference type="NCBI Taxonomy" id="1066"/>
    <lineage>
        <taxon>Bacteria</taxon>
        <taxon>Pseudomonadati</taxon>
        <taxon>Pseudomonadota</taxon>
        <taxon>Betaproteobacteria</taxon>
        <taxon>Rhodocyclales</taxon>
        <taxon>Rhodocyclaceae</taxon>
        <taxon>Rhodocyclus</taxon>
    </lineage>
</organism>
<dbReference type="AlphaFoldDB" id="A0A6L5JYL3"/>
<dbReference type="InterPro" id="IPR006127">
    <property type="entry name" value="ZnuA-like"/>
</dbReference>
<comment type="caution">
    <text evidence="2">The sequence shown here is derived from an EMBL/GenBank/DDBJ whole genome shotgun (WGS) entry which is preliminary data.</text>
</comment>
<proteinExistence type="predicted"/>
<dbReference type="Gene3D" id="3.40.50.1980">
    <property type="entry name" value="Nitrogenase molybdenum iron protein domain"/>
    <property type="match status" value="2"/>
</dbReference>
<protein>
    <submittedName>
        <fullName evidence="2">Zinc ABC transporter substrate-binding protein</fullName>
    </submittedName>
</protein>
<feature type="chain" id="PRO_5026703093" evidence="1">
    <location>
        <begin position="26"/>
        <end position="305"/>
    </location>
</feature>
<evidence type="ECO:0000313" key="2">
    <source>
        <dbReference type="EMBL" id="MQY51922.1"/>
    </source>
</evidence>
<accession>A0A6L5JYL3</accession>
<name>A0A6L5JYL3_RHOTE</name>
<evidence type="ECO:0000313" key="3">
    <source>
        <dbReference type="Proteomes" id="UP000480275"/>
    </source>
</evidence>
<dbReference type="Pfam" id="PF01297">
    <property type="entry name" value="ZnuA"/>
    <property type="match status" value="1"/>
</dbReference>
<gene>
    <name evidence="2" type="ORF">GHK24_09045</name>
</gene>
<dbReference type="EMBL" id="WIXJ01000005">
    <property type="protein sequence ID" value="MQY51922.1"/>
    <property type="molecule type" value="Genomic_DNA"/>
</dbReference>
<dbReference type="SUPFAM" id="SSF53807">
    <property type="entry name" value="Helical backbone' metal receptor"/>
    <property type="match status" value="1"/>
</dbReference>
<dbReference type="GO" id="GO:0030001">
    <property type="term" value="P:metal ion transport"/>
    <property type="evidence" value="ECO:0007669"/>
    <property type="project" value="InterPro"/>
</dbReference>
<dbReference type="PANTHER" id="PTHR42953:SF2">
    <property type="entry name" value="ADHESION PROTEIN"/>
    <property type="match status" value="1"/>
</dbReference>
<dbReference type="PANTHER" id="PTHR42953">
    <property type="entry name" value="HIGH-AFFINITY ZINC UPTAKE SYSTEM PROTEIN ZNUA-RELATED"/>
    <property type="match status" value="1"/>
</dbReference>
<dbReference type="OrthoDB" id="9810636at2"/>
<sequence>MNVLKKLVALSALTLLTVLAVPAEAAIKVFASVPEWAALAREIGGEHVDVYAATNGLQDPHRVEAKPSLIARARNADLVIATGGELEIGWLPLVLRESGNERVQPGQPGYFEAARYVSLREVPAVLDRAQGDVHAAGNPHIQTDPRNLLKIGEALTLRLAEIDPANAAAYQAAGKSFNERLRAAISRWEKLAAPLAGVPILVQHKAFPYLIAWLGMKEVGSLEPKPGVEPTSAQLAAIVARQASTPARMVIRPAYQYDAPSRWVSAQAKIPAIALPFTVGGTAEAKDLFSLYEDTIRRLLQGLKE</sequence>
<keyword evidence="1" id="KW-0732">Signal</keyword>
<reference evidence="2 3" key="1">
    <citation type="submission" date="2019-10" db="EMBL/GenBank/DDBJ databases">
        <title>Whole-genome sequence of the purple nonsulfur photosynthetic bacterium Rhodocyclus tenuis.</title>
        <authorList>
            <person name="Kyndt J.A."/>
            <person name="Meyer T.E."/>
        </authorList>
    </citation>
    <scope>NUCLEOTIDE SEQUENCE [LARGE SCALE GENOMIC DNA]</scope>
    <source>
        <strain evidence="2 3">DSM 110</strain>
    </source>
</reference>
<dbReference type="GO" id="GO:0046872">
    <property type="term" value="F:metal ion binding"/>
    <property type="evidence" value="ECO:0007669"/>
    <property type="project" value="InterPro"/>
</dbReference>
<dbReference type="InterPro" id="IPR050492">
    <property type="entry name" value="Bact_metal-bind_prot9"/>
</dbReference>
<evidence type="ECO:0000256" key="1">
    <source>
        <dbReference type="SAM" id="SignalP"/>
    </source>
</evidence>
<dbReference type="Proteomes" id="UP000480275">
    <property type="component" value="Unassembled WGS sequence"/>
</dbReference>
<feature type="signal peptide" evidence="1">
    <location>
        <begin position="1"/>
        <end position="25"/>
    </location>
</feature>